<dbReference type="SUPFAM" id="SSF52317">
    <property type="entry name" value="Class I glutamine amidotransferase-like"/>
    <property type="match status" value="1"/>
</dbReference>
<reference evidence="14" key="1">
    <citation type="submission" date="2022-07" db="EMBL/GenBank/DDBJ databases">
        <title>Genome Sequence of Physisporinus lineatus.</title>
        <authorList>
            <person name="Buettner E."/>
        </authorList>
    </citation>
    <scope>NUCLEOTIDE SEQUENCE</scope>
    <source>
        <strain evidence="14">VT162</strain>
    </source>
</reference>
<feature type="compositionally biased region" description="Pro residues" evidence="12">
    <location>
        <begin position="227"/>
        <end position="238"/>
    </location>
</feature>
<dbReference type="Gene3D" id="3.20.20.70">
    <property type="entry name" value="Aldolase class I"/>
    <property type="match status" value="1"/>
</dbReference>
<evidence type="ECO:0000259" key="13">
    <source>
        <dbReference type="Pfam" id="PF00117"/>
    </source>
</evidence>
<dbReference type="CDD" id="cd04731">
    <property type="entry name" value="HisF"/>
    <property type="match status" value="1"/>
</dbReference>
<dbReference type="Pfam" id="PF00117">
    <property type="entry name" value="GATase"/>
    <property type="match status" value="1"/>
</dbReference>
<feature type="active site" description="For GATase activity" evidence="10">
    <location>
        <position position="200"/>
    </location>
</feature>
<evidence type="ECO:0000313" key="15">
    <source>
        <dbReference type="Proteomes" id="UP001212997"/>
    </source>
</evidence>
<evidence type="ECO:0000256" key="10">
    <source>
        <dbReference type="PIRSR" id="PIRSR036936-1"/>
    </source>
</evidence>
<feature type="active site" evidence="10">
    <location>
        <position position="251"/>
    </location>
</feature>
<name>A0AAD5UT16_9APHY</name>
<comment type="similarity">
    <text evidence="11">Belongs to the HisA/HisF family.</text>
</comment>
<keyword evidence="3 9" id="KW-0378">Hydrolase</keyword>
<keyword evidence="4 9" id="KW-0315">Glutamine amidotransferase</keyword>
<comment type="function">
    <text evidence="9">IGPS catalyzes the conversion of PRFAR and glutamine to IGP, AICAR and glutamate. The glutaminase domain produces the ammonia necessary for the cyclase domain to produce IGP and AICAR from PRFAR. The ammonia is channeled to the active site of the cyclase domain.</text>
</comment>
<evidence type="ECO:0000256" key="3">
    <source>
        <dbReference type="ARBA" id="ARBA00022801"/>
    </source>
</evidence>
<dbReference type="InterPro" id="IPR050064">
    <property type="entry name" value="IGPS_HisA/HisF"/>
</dbReference>
<dbReference type="Pfam" id="PF00977">
    <property type="entry name" value="His_biosynth"/>
    <property type="match status" value="2"/>
</dbReference>
<dbReference type="InterPro" id="IPR014640">
    <property type="entry name" value="IGPS_HisHF"/>
</dbReference>
<evidence type="ECO:0000256" key="11">
    <source>
        <dbReference type="RuleBase" id="RU003657"/>
    </source>
</evidence>
<dbReference type="PIRSF" id="PIRSF036936">
    <property type="entry name" value="IGPS_HisHF"/>
    <property type="match status" value="1"/>
</dbReference>
<dbReference type="HAMAP" id="MF_00278">
    <property type="entry name" value="HisH"/>
    <property type="match status" value="1"/>
</dbReference>
<dbReference type="InterPro" id="IPR011060">
    <property type="entry name" value="RibuloseP-bd_barrel"/>
</dbReference>
<proteinExistence type="inferred from homology"/>
<accession>A0AAD5UT16</accession>
<evidence type="ECO:0000256" key="1">
    <source>
        <dbReference type="ARBA" id="ARBA00005091"/>
    </source>
</evidence>
<dbReference type="PANTHER" id="PTHR21235">
    <property type="entry name" value="IMIDAZOLE GLYCEROL PHOSPHATE SYNTHASE SUBUNIT HISF/H IGP SYNTHASE SUBUNIT HISF/H"/>
    <property type="match status" value="1"/>
</dbReference>
<dbReference type="NCBIfam" id="TIGR01855">
    <property type="entry name" value="IMP_synth_hisH"/>
    <property type="match status" value="1"/>
</dbReference>
<keyword evidence="5 9" id="KW-0368">Histidine biosynthesis</keyword>
<organism evidence="14 15">
    <name type="scientific">Meripilus lineatus</name>
    <dbReference type="NCBI Taxonomy" id="2056292"/>
    <lineage>
        <taxon>Eukaryota</taxon>
        <taxon>Fungi</taxon>
        <taxon>Dikarya</taxon>
        <taxon>Basidiomycota</taxon>
        <taxon>Agaricomycotina</taxon>
        <taxon>Agaricomycetes</taxon>
        <taxon>Polyporales</taxon>
        <taxon>Meripilaceae</taxon>
        <taxon>Meripilus</taxon>
    </lineage>
</organism>
<dbReference type="PROSITE" id="PS51274">
    <property type="entry name" value="GATASE_COBBQ"/>
    <property type="match status" value="1"/>
</dbReference>
<dbReference type="SUPFAM" id="SSF51366">
    <property type="entry name" value="Ribulose-phoshate binding barrel"/>
    <property type="match status" value="1"/>
</dbReference>
<dbReference type="InterPro" id="IPR017926">
    <property type="entry name" value="GATASE"/>
</dbReference>
<dbReference type="GO" id="GO:0016829">
    <property type="term" value="F:lyase activity"/>
    <property type="evidence" value="ECO:0007669"/>
    <property type="project" value="UniProtKB-KW"/>
</dbReference>
<keyword evidence="2 9" id="KW-0028">Amino-acid biosynthesis</keyword>
<dbReference type="Proteomes" id="UP001212997">
    <property type="component" value="Unassembled WGS sequence"/>
</dbReference>
<evidence type="ECO:0000256" key="12">
    <source>
        <dbReference type="SAM" id="MobiDB-lite"/>
    </source>
</evidence>
<evidence type="ECO:0000256" key="7">
    <source>
        <dbReference type="ARBA" id="ARBA00047838"/>
    </source>
</evidence>
<dbReference type="CDD" id="cd01748">
    <property type="entry name" value="GATase1_IGP_Synthase"/>
    <property type="match status" value="1"/>
</dbReference>
<dbReference type="FunFam" id="3.40.50.880:FF:000039">
    <property type="entry name" value="Imidazole glycerol phosphate synthase hisHF"/>
    <property type="match status" value="1"/>
</dbReference>
<dbReference type="GO" id="GO:0000107">
    <property type="term" value="F:imidazoleglycerol-phosphate synthase activity"/>
    <property type="evidence" value="ECO:0007669"/>
    <property type="project" value="UniProtKB-UniRule"/>
</dbReference>
<protein>
    <recommendedName>
        <fullName evidence="9">Imidazole glycerol phosphate synthase hisHF</fullName>
    </recommendedName>
    <domain>
        <recommendedName>
            <fullName evidence="9">Glutaminase</fullName>
            <ecNumber evidence="9">3.5.1.2</ecNumber>
        </recommendedName>
    </domain>
    <domain>
        <recommendedName>
            <fullName evidence="9">Cyclase</fullName>
        </recommendedName>
    </domain>
</protein>
<evidence type="ECO:0000313" key="14">
    <source>
        <dbReference type="EMBL" id="KAJ3475882.1"/>
    </source>
</evidence>
<sequence>MGLFFLDYGAGNVQSLANSLKKLGYEFQWIRTPEDFDKATLTDLSIVLQSLIFPGVGAFGSAITALQSKGLLEPLRKYIESGRPYFGICIGMQVLFESSTESPGLKGLGLIPFTIDLFDSTEKAVPHIGWNSADLLDSADKSDEGVSASSHYYFVHSYRAPYDPEKSPETAQWAHSVTQYGQEVFIASVRKANVFGTQFHPEKSGEAGLKIIAAWLSEPESQRSVAPPTPRIARPPRPTHGLTKRIVACMDVRTNDDGDLVVTKGDQYDVREKAPDTPGTIQTTSGGGRAVRNLGKPVALAERYYTAGADELCLMNITSFRHSPLQDQPMLAVVRAAAEEVFVPLTIGGGIKDTVDPDGTRRSALEVASLYFRAGADKVSIASEAVYTVERMIERGKAAGGDGSGGNGIGEGDGSSAIETIAHAYGRQAVVVSIDPRRVYVDPSTYSGEFKDQIIYGKPGTPDEGKAWWYQCTVSGGRENRPLSVVQLAKGVEKLGAGELVLNSIDRDGTGKGFDIDLIQLVRKNVSIPIIASSGAGSAAHFVEVFEKTGVEAALAAGIFHRGEVGIGEVKEALGNANLGVRV</sequence>
<dbReference type="AlphaFoldDB" id="A0AAD5UT16"/>
<evidence type="ECO:0000256" key="5">
    <source>
        <dbReference type="ARBA" id="ARBA00023102"/>
    </source>
</evidence>
<dbReference type="EC" id="3.5.1.2" evidence="9"/>
<feature type="region of interest" description="Disordered" evidence="12">
    <location>
        <begin position="220"/>
        <end position="239"/>
    </location>
</feature>
<evidence type="ECO:0000256" key="4">
    <source>
        <dbReference type="ARBA" id="ARBA00022962"/>
    </source>
</evidence>
<feature type="active site" evidence="10">
    <location>
        <position position="435"/>
    </location>
</feature>
<dbReference type="PROSITE" id="PS51273">
    <property type="entry name" value="GATASE_TYPE_1"/>
    <property type="match status" value="1"/>
</dbReference>
<dbReference type="PANTHER" id="PTHR21235:SF2">
    <property type="entry name" value="IMIDAZOLE GLYCEROL PHOSPHATE SYNTHASE HISHF"/>
    <property type="match status" value="1"/>
</dbReference>
<comment type="pathway">
    <text evidence="1 9">Amino-acid biosynthesis; L-histidine biosynthesis; L-histidine from 5-phospho-alpha-D-ribose 1-diphosphate: step 5/9.</text>
</comment>
<dbReference type="Gene3D" id="3.40.50.880">
    <property type="match status" value="1"/>
</dbReference>
<dbReference type="GO" id="GO:0004359">
    <property type="term" value="F:glutaminase activity"/>
    <property type="evidence" value="ECO:0007669"/>
    <property type="project" value="UniProtKB-EC"/>
</dbReference>
<evidence type="ECO:0000256" key="6">
    <source>
        <dbReference type="ARBA" id="ARBA00023239"/>
    </source>
</evidence>
<evidence type="ECO:0000256" key="8">
    <source>
        <dbReference type="ARBA" id="ARBA00049534"/>
    </source>
</evidence>
<keyword evidence="6 9" id="KW-0456">Lyase</keyword>
<gene>
    <name evidence="14" type="ORF">NLI96_g11534</name>
</gene>
<feature type="active site" description="For GATase activity" evidence="10">
    <location>
        <position position="89"/>
    </location>
</feature>
<dbReference type="InterPro" id="IPR010139">
    <property type="entry name" value="Imidazole-glycPsynth_HisH"/>
</dbReference>
<dbReference type="InterPro" id="IPR029062">
    <property type="entry name" value="Class_I_gatase-like"/>
</dbReference>
<keyword evidence="15" id="KW-1185">Reference proteome</keyword>
<evidence type="ECO:0000256" key="2">
    <source>
        <dbReference type="ARBA" id="ARBA00022605"/>
    </source>
</evidence>
<evidence type="ECO:0000256" key="9">
    <source>
        <dbReference type="PIRNR" id="PIRNR036936"/>
    </source>
</evidence>
<dbReference type="EMBL" id="JANAWD010000784">
    <property type="protein sequence ID" value="KAJ3475882.1"/>
    <property type="molecule type" value="Genomic_DNA"/>
</dbReference>
<comment type="catalytic activity">
    <reaction evidence="7 9">
        <text>5-[(5-phospho-1-deoxy-D-ribulos-1-ylimino)methylamino]-1-(5-phospho-beta-D-ribosyl)imidazole-4-carboxamide + L-glutamine = D-erythro-1-(imidazol-4-yl)glycerol 3-phosphate + 5-amino-1-(5-phospho-beta-D-ribosyl)imidazole-4-carboxamide + L-glutamate + H(+)</text>
        <dbReference type="Rhea" id="RHEA:24793"/>
        <dbReference type="ChEBI" id="CHEBI:15378"/>
        <dbReference type="ChEBI" id="CHEBI:29985"/>
        <dbReference type="ChEBI" id="CHEBI:58278"/>
        <dbReference type="ChEBI" id="CHEBI:58359"/>
        <dbReference type="ChEBI" id="CHEBI:58475"/>
        <dbReference type="ChEBI" id="CHEBI:58525"/>
        <dbReference type="EC" id="4.3.2.10"/>
    </reaction>
</comment>
<keyword evidence="9" id="KW-0511">Multifunctional enzyme</keyword>
<comment type="caution">
    <text evidence="14">The sequence shown here is derived from an EMBL/GenBank/DDBJ whole genome shotgun (WGS) entry which is preliminary data.</text>
</comment>
<comment type="similarity">
    <text evidence="9">In the C-terminal section; belongs to the HisA/HisF family.</text>
</comment>
<feature type="domain" description="Glutamine amidotransferase" evidence="13">
    <location>
        <begin position="6"/>
        <end position="207"/>
    </location>
</feature>
<dbReference type="InterPro" id="IPR006062">
    <property type="entry name" value="His_biosynth"/>
</dbReference>
<dbReference type="GO" id="GO:0000105">
    <property type="term" value="P:L-histidine biosynthetic process"/>
    <property type="evidence" value="ECO:0007669"/>
    <property type="project" value="UniProtKB-UniRule"/>
</dbReference>
<feature type="active site" description="For GATase activity" evidence="10">
    <location>
        <position position="202"/>
    </location>
</feature>
<dbReference type="InterPro" id="IPR013785">
    <property type="entry name" value="Aldolase_TIM"/>
</dbReference>
<comment type="catalytic activity">
    <reaction evidence="8 9">
        <text>L-glutamine + H2O = L-glutamate + NH4(+)</text>
        <dbReference type="Rhea" id="RHEA:15889"/>
        <dbReference type="ChEBI" id="CHEBI:15377"/>
        <dbReference type="ChEBI" id="CHEBI:28938"/>
        <dbReference type="ChEBI" id="CHEBI:29985"/>
        <dbReference type="ChEBI" id="CHEBI:58359"/>
        <dbReference type="EC" id="3.5.1.2"/>
    </reaction>
</comment>
<dbReference type="InterPro" id="IPR004651">
    <property type="entry name" value="HisF"/>
</dbReference>